<dbReference type="OrthoDB" id="1735at2759"/>
<dbReference type="InterPro" id="IPR003877">
    <property type="entry name" value="SPRY_dom"/>
</dbReference>
<dbReference type="InterPro" id="IPR014001">
    <property type="entry name" value="Helicase_ATP-bd"/>
</dbReference>
<dbReference type="Pfam" id="PF00270">
    <property type="entry name" value="DEAD"/>
    <property type="match status" value="2"/>
</dbReference>
<dbReference type="PROSITE" id="PS51194">
    <property type="entry name" value="HELICASE_CTER"/>
    <property type="match status" value="1"/>
</dbReference>
<dbReference type="Pfam" id="PF00271">
    <property type="entry name" value="Helicase_C"/>
    <property type="match status" value="1"/>
</dbReference>
<name>A0A9Q0RBM1_ANAIG</name>
<dbReference type="PROSITE" id="PS51192">
    <property type="entry name" value="HELICASE_ATP_BIND_1"/>
    <property type="match status" value="1"/>
</dbReference>
<dbReference type="PANTHER" id="PTHR47959:SF1">
    <property type="entry name" value="ATP-DEPENDENT RNA HELICASE DBPA"/>
    <property type="match status" value="1"/>
</dbReference>
<evidence type="ECO:0000256" key="3">
    <source>
        <dbReference type="ARBA" id="ARBA00022741"/>
    </source>
</evidence>
<evidence type="ECO:0000256" key="7">
    <source>
        <dbReference type="ARBA" id="ARBA00022840"/>
    </source>
</evidence>
<dbReference type="InterPro" id="IPR027417">
    <property type="entry name" value="P-loop_NTPase"/>
</dbReference>
<dbReference type="InterPro" id="IPR014014">
    <property type="entry name" value="RNA_helicase_DEAD_Q_motif"/>
</dbReference>
<reference evidence="15" key="1">
    <citation type="submission" date="2022-10" db="EMBL/GenBank/DDBJ databases">
        <title>Novel sulphate-reducing endosymbionts in the free-living metamonad Anaeramoeba.</title>
        <authorList>
            <person name="Jerlstrom-Hultqvist J."/>
            <person name="Cepicka I."/>
            <person name="Gallot-Lavallee L."/>
            <person name="Salas-Leiva D."/>
            <person name="Curtis B.A."/>
            <person name="Zahonova K."/>
            <person name="Pipaliya S."/>
            <person name="Dacks J."/>
            <person name="Roger A.J."/>
        </authorList>
    </citation>
    <scope>NUCLEOTIDE SEQUENCE</scope>
    <source>
        <strain evidence="15">BMAN</strain>
    </source>
</reference>
<keyword evidence="6" id="KW-0269">Exonuclease</keyword>
<dbReference type="CDD" id="cd12873">
    <property type="entry name" value="SPRY_DDX1"/>
    <property type="match status" value="1"/>
</dbReference>
<keyword evidence="3 10" id="KW-0547">Nucleotide-binding</keyword>
<dbReference type="GO" id="GO:0003724">
    <property type="term" value="F:RNA helicase activity"/>
    <property type="evidence" value="ECO:0007669"/>
    <property type="project" value="InterPro"/>
</dbReference>
<evidence type="ECO:0000313" key="16">
    <source>
        <dbReference type="Proteomes" id="UP001149090"/>
    </source>
</evidence>
<dbReference type="GO" id="GO:0005524">
    <property type="term" value="F:ATP binding"/>
    <property type="evidence" value="ECO:0007669"/>
    <property type="project" value="UniProtKB-KW"/>
</dbReference>
<comment type="caution">
    <text evidence="15">The sequence shown here is derived from an EMBL/GenBank/DDBJ whole genome shotgun (WGS) entry which is preliminary data.</text>
</comment>
<feature type="domain" description="Helicase C-terminal" evidence="13">
    <location>
        <begin position="471"/>
        <end position="653"/>
    </location>
</feature>
<evidence type="ECO:0000256" key="6">
    <source>
        <dbReference type="ARBA" id="ARBA00022839"/>
    </source>
</evidence>
<dbReference type="OMA" id="KRQQVKF"/>
<dbReference type="Gene3D" id="2.60.120.920">
    <property type="match status" value="1"/>
</dbReference>
<keyword evidence="2" id="KW-0540">Nuclease</keyword>
<keyword evidence="7 10" id="KW-0067">ATP-binding</keyword>
<evidence type="ECO:0000256" key="2">
    <source>
        <dbReference type="ARBA" id="ARBA00022722"/>
    </source>
</evidence>
<proteinExistence type="inferred from homology"/>
<gene>
    <name evidence="15" type="ORF">M0811_00891</name>
</gene>
<evidence type="ECO:0000256" key="10">
    <source>
        <dbReference type="RuleBase" id="RU000492"/>
    </source>
</evidence>
<dbReference type="InterPro" id="IPR050079">
    <property type="entry name" value="DEAD_box_RNA_helicase"/>
</dbReference>
<dbReference type="GO" id="GO:0005829">
    <property type="term" value="C:cytosol"/>
    <property type="evidence" value="ECO:0007669"/>
    <property type="project" value="TreeGrafter"/>
</dbReference>
<feature type="short sequence motif" description="Q motif" evidence="9">
    <location>
        <begin position="2"/>
        <end position="30"/>
    </location>
</feature>
<organism evidence="15 16">
    <name type="scientific">Anaeramoeba ignava</name>
    <name type="common">Anaerobic marine amoeba</name>
    <dbReference type="NCBI Taxonomy" id="1746090"/>
    <lineage>
        <taxon>Eukaryota</taxon>
        <taxon>Metamonada</taxon>
        <taxon>Anaeramoebidae</taxon>
        <taxon>Anaeramoeba</taxon>
    </lineage>
</organism>
<dbReference type="SMART" id="SM00487">
    <property type="entry name" value="DEXDc"/>
    <property type="match status" value="1"/>
</dbReference>
<keyword evidence="5 10" id="KW-0347">Helicase</keyword>
<dbReference type="PANTHER" id="PTHR47959">
    <property type="entry name" value="ATP-DEPENDENT RNA HELICASE RHLE-RELATED"/>
    <property type="match status" value="1"/>
</dbReference>
<keyword evidence="16" id="KW-1185">Reference proteome</keyword>
<dbReference type="GO" id="GO:0003676">
    <property type="term" value="F:nucleic acid binding"/>
    <property type="evidence" value="ECO:0007669"/>
    <property type="project" value="InterPro"/>
</dbReference>
<evidence type="ECO:0000256" key="5">
    <source>
        <dbReference type="ARBA" id="ARBA00022806"/>
    </source>
</evidence>
<dbReference type="Gene3D" id="3.40.50.300">
    <property type="entry name" value="P-loop containing nucleotide triphosphate hydrolases"/>
    <property type="match status" value="3"/>
</dbReference>
<dbReference type="CDD" id="cd18787">
    <property type="entry name" value="SF2_C_DEAD"/>
    <property type="match status" value="1"/>
</dbReference>
<dbReference type="SMART" id="SM00449">
    <property type="entry name" value="SPRY"/>
    <property type="match status" value="1"/>
</dbReference>
<dbReference type="EMBL" id="JAPDFW010000070">
    <property type="protein sequence ID" value="KAJ5074262.1"/>
    <property type="molecule type" value="Genomic_DNA"/>
</dbReference>
<dbReference type="PROSITE" id="PS51195">
    <property type="entry name" value="Q_MOTIF"/>
    <property type="match status" value="1"/>
</dbReference>
<dbReference type="InterPro" id="IPR011545">
    <property type="entry name" value="DEAD/DEAH_box_helicase_dom"/>
</dbReference>
<accession>A0A9Q0RBM1</accession>
<feature type="domain" description="Helicase ATP-binding" evidence="12">
    <location>
        <begin position="252"/>
        <end position="416"/>
    </location>
</feature>
<evidence type="ECO:0000313" key="15">
    <source>
        <dbReference type="EMBL" id="KAJ5074262.1"/>
    </source>
</evidence>
<evidence type="ECO:0000256" key="1">
    <source>
        <dbReference type="ARBA" id="ARBA00008765"/>
    </source>
</evidence>
<evidence type="ECO:0000259" key="13">
    <source>
        <dbReference type="PROSITE" id="PS51194"/>
    </source>
</evidence>
<dbReference type="SUPFAM" id="SSF49899">
    <property type="entry name" value="Concanavalin A-like lectins/glucanases"/>
    <property type="match status" value="1"/>
</dbReference>
<dbReference type="InterPro" id="IPR001650">
    <property type="entry name" value="Helicase_C-like"/>
</dbReference>
<feature type="domain" description="B30.2/SPRY" evidence="11">
    <location>
        <begin position="56"/>
        <end position="244"/>
    </location>
</feature>
<dbReference type="SMART" id="SM00490">
    <property type="entry name" value="HELICc"/>
    <property type="match status" value="1"/>
</dbReference>
<dbReference type="GO" id="GO:0004527">
    <property type="term" value="F:exonuclease activity"/>
    <property type="evidence" value="ECO:0007669"/>
    <property type="project" value="UniProtKB-KW"/>
</dbReference>
<evidence type="ECO:0000259" key="11">
    <source>
        <dbReference type="PROSITE" id="PS50188"/>
    </source>
</evidence>
<keyword evidence="4 10" id="KW-0378">Hydrolase</keyword>
<comment type="similarity">
    <text evidence="1">Belongs to the DEAD box helicase family. DDX1 subfamily.</text>
</comment>
<evidence type="ECO:0000256" key="9">
    <source>
        <dbReference type="PROSITE-ProRule" id="PRU00552"/>
    </source>
</evidence>
<dbReference type="InterPro" id="IPR043136">
    <property type="entry name" value="B30.2/SPRY_sf"/>
</dbReference>
<protein>
    <recommendedName>
        <fullName evidence="8">DEAD box protein 1</fullName>
    </recommendedName>
</protein>
<dbReference type="PROSITE" id="PS00039">
    <property type="entry name" value="DEAD_ATP_HELICASE"/>
    <property type="match status" value="1"/>
</dbReference>
<dbReference type="InterPro" id="IPR001870">
    <property type="entry name" value="B30.2/SPRY"/>
</dbReference>
<dbReference type="Proteomes" id="UP001149090">
    <property type="component" value="Unassembled WGS sequence"/>
</dbReference>
<evidence type="ECO:0000259" key="14">
    <source>
        <dbReference type="PROSITE" id="PS51195"/>
    </source>
</evidence>
<dbReference type="PROSITE" id="PS50188">
    <property type="entry name" value="B302_SPRY"/>
    <property type="match status" value="1"/>
</dbReference>
<dbReference type="SUPFAM" id="SSF52540">
    <property type="entry name" value="P-loop containing nucleoside triphosphate hydrolases"/>
    <property type="match status" value="2"/>
</dbReference>
<dbReference type="AlphaFoldDB" id="A0A9Q0RBM1"/>
<evidence type="ECO:0000256" key="8">
    <source>
        <dbReference type="ARBA" id="ARBA00032348"/>
    </source>
</evidence>
<feature type="domain" description="DEAD-box RNA helicase Q" evidence="14">
    <location>
        <begin position="2"/>
        <end position="30"/>
    </location>
</feature>
<dbReference type="InterPro" id="IPR013320">
    <property type="entry name" value="ConA-like_dom_sf"/>
</dbReference>
<dbReference type="Pfam" id="PF00622">
    <property type="entry name" value="SPRY"/>
    <property type="match status" value="1"/>
</dbReference>
<sequence length="705" mass="78972">MAAFEELGIMPEIISSLEDLGWELPTAIQTEAIPLILGGRDVCAAAPTGSGKTGAFALPILQIVVETVRESLLNKINSDDKNTSAPPIKLSADDRDPLIAIDPTGFICQSRDENAWFGCRATYGVISGNFGFECLIRDEGIARIGWSIFGSTYNLGTDRLGFGFGGTGKISNSGQFINYGESFGKGDTIGAWINLNRGEISFSKNSNYLGPAFKIPNNFKGAAFYPAFALKNAEIEVNFGQNQFVFSNRDHLPINQAKLSETSISGIQKEISEFQSGKPIAVILEPTKDLAKQTHECLSLFIKKVSRPYIRTELILGGVPIWEQQKSLKKGVEIVTGTAGRIIDLIEKGNLNLSSVRFFVLDEADELIQQSSDIITRIYDLIPKATQRLQVILFSATLHSPEIKKLTETITKFPVWIDLKGKISIPETVHHIIVPVSPSKNLNWQNYPLKSPTGSKVFYQTDDVHAKDSIQFRNGNLNFFSLIFMRTKVECANLEKFLFEYSGGSRNTVNEFSCVSLHSDKSVQERAQNLELFKNGEVRFLICTDAAARGLDIKGLPYLINFTLPDDEKIYIHRVGRVGRMDRMGLAISLVATEKEKVWYHVGTKNSAQYWSTKLVSDGGSCLWWNEPLYLEKIEKLLNFKIPKLEKETNFSTVLKENIIYGEKRRKENQLRFQSHTKELKDSIRRLNNLESSAQLAYFSLKQKK</sequence>
<evidence type="ECO:0000256" key="4">
    <source>
        <dbReference type="ARBA" id="ARBA00022801"/>
    </source>
</evidence>
<evidence type="ECO:0000259" key="12">
    <source>
        <dbReference type="PROSITE" id="PS51192"/>
    </source>
</evidence>
<dbReference type="InterPro" id="IPR000629">
    <property type="entry name" value="RNA-helicase_DEAD-box_CS"/>
</dbReference>